<gene>
    <name evidence="3" type="ORF">MCOR_5953</name>
</gene>
<protein>
    <recommendedName>
        <fullName evidence="1">acetate--CoA ligase</fullName>
        <ecNumber evidence="1">6.2.1.1</ecNumber>
    </recommendedName>
</protein>
<dbReference type="GO" id="GO:0003987">
    <property type="term" value="F:acetate-CoA ligase activity"/>
    <property type="evidence" value="ECO:0007669"/>
    <property type="project" value="UniProtKB-EC"/>
</dbReference>
<dbReference type="SUPFAM" id="SSF56801">
    <property type="entry name" value="Acetyl-CoA synthetase-like"/>
    <property type="match status" value="1"/>
</dbReference>
<sequence>MHIDLVNCVDRHLEKIGDNIAIIWEKDEPGTEEFITYRQLSVMINKISNVLKRHGVGKGDPVAIYLPTTPMAVAAMLACARIGAIHSVVFAGFSAGSLSDRIKDAKAETVITADEAIRGGKTIPLKTVVDEAVKLSGCVKRVFVYRRTRRDVSMTDVDFDIEKV</sequence>
<organism evidence="3 4">
    <name type="scientific">Mytilus coruscus</name>
    <name type="common">Sea mussel</name>
    <dbReference type="NCBI Taxonomy" id="42192"/>
    <lineage>
        <taxon>Eukaryota</taxon>
        <taxon>Metazoa</taxon>
        <taxon>Spiralia</taxon>
        <taxon>Lophotrochozoa</taxon>
        <taxon>Mollusca</taxon>
        <taxon>Bivalvia</taxon>
        <taxon>Autobranchia</taxon>
        <taxon>Pteriomorphia</taxon>
        <taxon>Mytilida</taxon>
        <taxon>Mytiloidea</taxon>
        <taxon>Mytilidae</taxon>
        <taxon>Mytilinae</taxon>
        <taxon>Mytilus</taxon>
    </lineage>
</organism>
<evidence type="ECO:0000313" key="3">
    <source>
        <dbReference type="EMBL" id="CAC5365148.1"/>
    </source>
</evidence>
<dbReference type="PANTHER" id="PTHR24095:SF14">
    <property type="entry name" value="ACETYL-COENZYME A SYNTHETASE 1"/>
    <property type="match status" value="1"/>
</dbReference>
<evidence type="ECO:0000256" key="1">
    <source>
        <dbReference type="ARBA" id="ARBA00013275"/>
    </source>
</evidence>
<dbReference type="OrthoDB" id="1706066at2759"/>
<feature type="domain" description="AMP-dependent synthetase/ligase" evidence="2">
    <location>
        <begin position="10"/>
        <end position="134"/>
    </location>
</feature>
<name>A0A6J8ABC9_MYTCO</name>
<evidence type="ECO:0000259" key="2">
    <source>
        <dbReference type="Pfam" id="PF00501"/>
    </source>
</evidence>
<dbReference type="Pfam" id="PF00501">
    <property type="entry name" value="AMP-binding"/>
    <property type="match status" value="1"/>
</dbReference>
<dbReference type="Proteomes" id="UP000507470">
    <property type="component" value="Unassembled WGS sequence"/>
</dbReference>
<keyword evidence="3" id="KW-0436">Ligase</keyword>
<dbReference type="InterPro" id="IPR000873">
    <property type="entry name" value="AMP-dep_synth/lig_dom"/>
</dbReference>
<keyword evidence="4" id="KW-1185">Reference proteome</keyword>
<dbReference type="PANTHER" id="PTHR24095">
    <property type="entry name" value="ACETYL-COENZYME A SYNTHETASE"/>
    <property type="match status" value="1"/>
</dbReference>
<dbReference type="GO" id="GO:0006085">
    <property type="term" value="P:acetyl-CoA biosynthetic process"/>
    <property type="evidence" value="ECO:0007669"/>
    <property type="project" value="TreeGrafter"/>
</dbReference>
<reference evidence="3 4" key="1">
    <citation type="submission" date="2020-06" db="EMBL/GenBank/DDBJ databases">
        <authorList>
            <person name="Li R."/>
            <person name="Bekaert M."/>
        </authorList>
    </citation>
    <scope>NUCLEOTIDE SEQUENCE [LARGE SCALE GENOMIC DNA]</scope>
    <source>
        <strain evidence="4">wild</strain>
    </source>
</reference>
<dbReference type="EMBL" id="CACVKT020001098">
    <property type="protein sequence ID" value="CAC5365148.1"/>
    <property type="molecule type" value="Genomic_DNA"/>
</dbReference>
<dbReference type="InterPro" id="IPR042099">
    <property type="entry name" value="ANL_N_sf"/>
</dbReference>
<dbReference type="GO" id="GO:0005739">
    <property type="term" value="C:mitochondrion"/>
    <property type="evidence" value="ECO:0007669"/>
    <property type="project" value="TreeGrafter"/>
</dbReference>
<dbReference type="EC" id="6.2.1.1" evidence="1"/>
<dbReference type="Gene3D" id="3.40.50.12780">
    <property type="entry name" value="N-terminal domain of ligase-like"/>
    <property type="match status" value="1"/>
</dbReference>
<proteinExistence type="predicted"/>
<accession>A0A6J8ABC9</accession>
<dbReference type="AlphaFoldDB" id="A0A6J8ABC9"/>
<evidence type="ECO:0000313" key="4">
    <source>
        <dbReference type="Proteomes" id="UP000507470"/>
    </source>
</evidence>